<evidence type="ECO:0000256" key="4">
    <source>
        <dbReference type="ARBA" id="ARBA00022737"/>
    </source>
</evidence>
<feature type="repeat" description="WD" evidence="7">
    <location>
        <begin position="12"/>
        <end position="53"/>
    </location>
</feature>
<feature type="repeat" description="WD" evidence="7">
    <location>
        <begin position="96"/>
        <end position="124"/>
    </location>
</feature>
<dbReference type="GO" id="GO:0016593">
    <property type="term" value="C:Cdc73/Paf1 complex"/>
    <property type="evidence" value="ECO:0007669"/>
    <property type="project" value="TreeGrafter"/>
</dbReference>
<evidence type="ECO:0000256" key="5">
    <source>
        <dbReference type="ARBA" id="ARBA00022989"/>
    </source>
</evidence>
<dbReference type="InterPro" id="IPR001680">
    <property type="entry name" value="WD40_rpt"/>
</dbReference>
<dbReference type="InterPro" id="IPR015943">
    <property type="entry name" value="WD40/YVTN_repeat-like_dom_sf"/>
</dbReference>
<reference evidence="9" key="1">
    <citation type="submission" date="2023-03" db="EMBL/GenBank/DDBJ databases">
        <authorList>
            <person name="Steffen K."/>
            <person name="Cardenas P."/>
        </authorList>
    </citation>
    <scope>NUCLEOTIDE SEQUENCE</scope>
</reference>
<gene>
    <name evidence="9" type="ORF">GBAR_LOCUS12804</name>
</gene>
<comment type="caution">
    <text evidence="9">The sequence shown here is derived from an EMBL/GenBank/DDBJ whole genome shotgun (WGS) entry which is preliminary data.</text>
</comment>
<dbReference type="PANTHER" id="PTHR44090:SF1">
    <property type="entry name" value="SUPERKILLER COMPLEX PROTEIN 8"/>
    <property type="match status" value="1"/>
</dbReference>
<dbReference type="AlphaFoldDB" id="A0AA35S2V8"/>
<feature type="transmembrane region" description="Helical" evidence="8">
    <location>
        <begin position="181"/>
        <end position="201"/>
    </location>
</feature>
<dbReference type="InterPro" id="IPR011047">
    <property type="entry name" value="Quinoprotein_ADH-like_sf"/>
</dbReference>
<dbReference type="InterPro" id="IPR051510">
    <property type="entry name" value="SKI8"/>
</dbReference>
<name>A0AA35S2V8_GEOBA</name>
<evidence type="ECO:0000256" key="1">
    <source>
        <dbReference type="ARBA" id="ARBA00004141"/>
    </source>
</evidence>
<keyword evidence="5 8" id="KW-1133">Transmembrane helix</keyword>
<proteinExistence type="predicted"/>
<organism evidence="9 10">
    <name type="scientific">Geodia barretti</name>
    <name type="common">Barrett's horny sponge</name>
    <dbReference type="NCBI Taxonomy" id="519541"/>
    <lineage>
        <taxon>Eukaryota</taxon>
        <taxon>Metazoa</taxon>
        <taxon>Porifera</taxon>
        <taxon>Demospongiae</taxon>
        <taxon>Heteroscleromorpha</taxon>
        <taxon>Tetractinellida</taxon>
        <taxon>Astrophorina</taxon>
        <taxon>Geodiidae</taxon>
        <taxon>Geodia</taxon>
    </lineage>
</organism>
<evidence type="ECO:0000256" key="6">
    <source>
        <dbReference type="ARBA" id="ARBA00023136"/>
    </source>
</evidence>
<dbReference type="PROSITE" id="PS50294">
    <property type="entry name" value="WD_REPEATS_REGION"/>
    <property type="match status" value="1"/>
</dbReference>
<keyword evidence="2 7" id="KW-0853">WD repeat</keyword>
<evidence type="ECO:0000256" key="7">
    <source>
        <dbReference type="PROSITE-ProRule" id="PRU00221"/>
    </source>
</evidence>
<evidence type="ECO:0000256" key="3">
    <source>
        <dbReference type="ARBA" id="ARBA00022692"/>
    </source>
</evidence>
<dbReference type="Pfam" id="PF00400">
    <property type="entry name" value="WD40"/>
    <property type="match status" value="2"/>
</dbReference>
<evidence type="ECO:0000256" key="8">
    <source>
        <dbReference type="SAM" id="Phobius"/>
    </source>
</evidence>
<protein>
    <submittedName>
        <fullName evidence="9">WD repeat-containing protein 61</fullName>
    </submittedName>
</protein>
<dbReference type="Pfam" id="PF01027">
    <property type="entry name" value="Bax1-I"/>
    <property type="match status" value="1"/>
</dbReference>
<keyword evidence="10" id="KW-1185">Reference proteome</keyword>
<feature type="non-terminal residue" evidence="9">
    <location>
        <position position="1"/>
    </location>
</feature>
<evidence type="ECO:0000313" key="10">
    <source>
        <dbReference type="Proteomes" id="UP001174909"/>
    </source>
</evidence>
<keyword evidence="3 8" id="KW-0812">Transmembrane</keyword>
<dbReference type="InterPro" id="IPR006214">
    <property type="entry name" value="Bax_inhibitor_1-related"/>
</dbReference>
<comment type="subcellular location">
    <subcellularLocation>
        <location evidence="1">Membrane</location>
        <topology evidence="1">Multi-pass membrane protein</topology>
    </subcellularLocation>
</comment>
<keyword evidence="4" id="KW-0677">Repeat</keyword>
<evidence type="ECO:0000256" key="2">
    <source>
        <dbReference type="ARBA" id="ARBA00022574"/>
    </source>
</evidence>
<dbReference type="EMBL" id="CASHTH010001909">
    <property type="protein sequence ID" value="CAI8021618.1"/>
    <property type="molecule type" value="Genomic_DNA"/>
</dbReference>
<feature type="transmembrane region" description="Helical" evidence="8">
    <location>
        <begin position="154"/>
        <end position="174"/>
    </location>
</feature>
<evidence type="ECO:0000313" key="9">
    <source>
        <dbReference type="EMBL" id="CAI8021618.1"/>
    </source>
</evidence>
<dbReference type="PROSITE" id="PS50082">
    <property type="entry name" value="WD_REPEATS_2"/>
    <property type="match status" value="3"/>
</dbReference>
<dbReference type="SMART" id="SM00320">
    <property type="entry name" value="WD40"/>
    <property type="match status" value="3"/>
</dbReference>
<accession>A0AA35S2V8</accession>
<sequence length="248" mass="27096">FPPFLLEPKWIFEGHQLGIISVATNPTGTVGASSGLDGGIRTWDLATGECVRSIDGGPVDVWTLTFSPDSQFIATGSHNGKINLFSTSEGKKASSLDTHGKFIMSVTYSPDGKLIASGAVDGIMSTIIPTAFLGSCAIFGSLSLASLYAERRSMLFLGGFLISGLNMLVMMLFFNIFLGSYMVFQLDVYGGLILFCGFVLFDTQLIVERFNNGDNDYVRHSLNLFLDFINIFRRLLVILASKEKKRKN</sequence>
<dbReference type="Proteomes" id="UP001174909">
    <property type="component" value="Unassembled WGS sequence"/>
</dbReference>
<dbReference type="GO" id="GO:0016020">
    <property type="term" value="C:membrane"/>
    <property type="evidence" value="ECO:0007669"/>
    <property type="project" value="UniProtKB-SubCell"/>
</dbReference>
<keyword evidence="6 8" id="KW-0472">Membrane</keyword>
<feature type="transmembrane region" description="Helical" evidence="8">
    <location>
        <begin position="127"/>
        <end position="148"/>
    </location>
</feature>
<dbReference type="Gene3D" id="2.130.10.10">
    <property type="entry name" value="YVTN repeat-like/Quinoprotein amine dehydrogenase"/>
    <property type="match status" value="1"/>
</dbReference>
<dbReference type="PANTHER" id="PTHR44090">
    <property type="entry name" value="WD REPEAT-CONTAINING PROTEIN 61"/>
    <property type="match status" value="1"/>
</dbReference>
<feature type="repeat" description="WD" evidence="7">
    <location>
        <begin position="54"/>
        <end position="95"/>
    </location>
</feature>
<dbReference type="SUPFAM" id="SSF50998">
    <property type="entry name" value="Quinoprotein alcohol dehydrogenase-like"/>
    <property type="match status" value="1"/>
</dbReference>